<dbReference type="InterPro" id="IPR015018">
    <property type="entry name" value="DUF1905"/>
</dbReference>
<organism evidence="1 2">
    <name type="scientific">Nocardioides marmotae</name>
    <dbReference type="NCBI Taxonomy" id="2663857"/>
    <lineage>
        <taxon>Bacteria</taxon>
        <taxon>Bacillati</taxon>
        <taxon>Actinomycetota</taxon>
        <taxon>Actinomycetes</taxon>
        <taxon>Propionibacteriales</taxon>
        <taxon>Nocardioidaceae</taxon>
        <taxon>Nocardioides</taxon>
    </lineage>
</organism>
<keyword evidence="2" id="KW-1185">Reference proteome</keyword>
<dbReference type="RefSeq" id="WP_171896886.1">
    <property type="nucleotide sequence ID" value="NZ_CP053660.1"/>
</dbReference>
<dbReference type="AlphaFoldDB" id="A0A6I3JAU7"/>
<evidence type="ECO:0000313" key="2">
    <source>
        <dbReference type="Proteomes" id="UP000433406"/>
    </source>
</evidence>
<dbReference type="Pfam" id="PF08922">
    <property type="entry name" value="DUF1905"/>
    <property type="match status" value="1"/>
</dbReference>
<comment type="caution">
    <text evidence="1">The sequence shown here is derived from an EMBL/GenBank/DDBJ whole genome shotgun (WGS) entry which is preliminary data.</text>
</comment>
<protein>
    <submittedName>
        <fullName evidence="1">DUF1905 domain-containing protein</fullName>
    </submittedName>
</protein>
<dbReference type="SUPFAM" id="SSF141694">
    <property type="entry name" value="AF2212/PG0164-like"/>
    <property type="match status" value="1"/>
</dbReference>
<proteinExistence type="predicted"/>
<dbReference type="Proteomes" id="UP000433406">
    <property type="component" value="Unassembled WGS sequence"/>
</dbReference>
<sequence>MELEVTGPVFEWRGPAPHHFVALPEDDAAVVADVAAAVTYGWGMIPVAVRMGGTRWTTALWPRDGSYVVPLKLAARRAEGVATGDVVDLVLTIDV</sequence>
<accession>A0A6I3JAU7</accession>
<dbReference type="InterPro" id="IPR037079">
    <property type="entry name" value="AF2212/PG0164-like_sf"/>
</dbReference>
<evidence type="ECO:0000313" key="1">
    <source>
        <dbReference type="EMBL" id="MTB95230.1"/>
    </source>
</evidence>
<reference evidence="1 2" key="1">
    <citation type="submission" date="2019-10" db="EMBL/GenBank/DDBJ databases">
        <title>Nocardioides novel species isolated from the excrement of Marmot.</title>
        <authorList>
            <person name="Zhang G."/>
        </authorList>
    </citation>
    <scope>NUCLEOTIDE SEQUENCE [LARGE SCALE GENOMIC DNA]</scope>
    <source>
        <strain evidence="2">zg-579</strain>
    </source>
</reference>
<dbReference type="Gene3D" id="2.40.30.100">
    <property type="entry name" value="AF2212/PG0164-like"/>
    <property type="match status" value="1"/>
</dbReference>
<gene>
    <name evidence="1" type="ORF">GGQ22_09040</name>
</gene>
<name>A0A6I3JAU7_9ACTN</name>
<dbReference type="EMBL" id="WLCI01000008">
    <property type="protein sequence ID" value="MTB95230.1"/>
    <property type="molecule type" value="Genomic_DNA"/>
</dbReference>